<dbReference type="InterPro" id="IPR007421">
    <property type="entry name" value="Schlafen_AlbA_2_dom"/>
</dbReference>
<comment type="caution">
    <text evidence="8">The sequence shown here is derived from an EMBL/GenBank/DDBJ whole genome shotgun (WGS) entry which is preliminary data.</text>
</comment>
<dbReference type="Gene3D" id="3.40.50.300">
    <property type="entry name" value="P-loop containing nucleotide triphosphate hydrolases"/>
    <property type="match status" value="1"/>
</dbReference>
<keyword evidence="3" id="KW-0067">ATP-binding</keyword>
<evidence type="ECO:0000259" key="7">
    <source>
        <dbReference type="Pfam" id="PF21026"/>
    </source>
</evidence>
<dbReference type="Pfam" id="PF09848">
    <property type="entry name" value="SLFN-g3_helicase"/>
    <property type="match status" value="1"/>
</dbReference>
<organism evidence="8 9">
    <name type="scientific">Mizuhopecten yessoensis</name>
    <name type="common">Japanese scallop</name>
    <name type="synonym">Patinopecten yessoensis</name>
    <dbReference type="NCBI Taxonomy" id="6573"/>
    <lineage>
        <taxon>Eukaryota</taxon>
        <taxon>Metazoa</taxon>
        <taxon>Spiralia</taxon>
        <taxon>Lophotrochozoa</taxon>
        <taxon>Mollusca</taxon>
        <taxon>Bivalvia</taxon>
        <taxon>Autobranchia</taxon>
        <taxon>Pteriomorphia</taxon>
        <taxon>Pectinida</taxon>
        <taxon>Pectinoidea</taxon>
        <taxon>Pectinidae</taxon>
        <taxon>Mizuhopecten</taxon>
    </lineage>
</organism>
<dbReference type="SUPFAM" id="SSF52540">
    <property type="entry name" value="P-loop containing nucleoside triphosphate hydrolases"/>
    <property type="match status" value="1"/>
</dbReference>
<evidence type="ECO:0000256" key="4">
    <source>
        <dbReference type="SAM" id="MobiDB-lite"/>
    </source>
</evidence>
<reference evidence="8 9" key="1">
    <citation type="journal article" date="2017" name="Nat. Ecol. Evol.">
        <title>Scallop genome provides insights into evolution of bilaterian karyotype and development.</title>
        <authorList>
            <person name="Wang S."/>
            <person name="Zhang J."/>
            <person name="Jiao W."/>
            <person name="Li J."/>
            <person name="Xun X."/>
            <person name="Sun Y."/>
            <person name="Guo X."/>
            <person name="Huan P."/>
            <person name="Dong B."/>
            <person name="Zhang L."/>
            <person name="Hu X."/>
            <person name="Sun X."/>
            <person name="Wang J."/>
            <person name="Zhao C."/>
            <person name="Wang Y."/>
            <person name="Wang D."/>
            <person name="Huang X."/>
            <person name="Wang R."/>
            <person name="Lv J."/>
            <person name="Li Y."/>
            <person name="Zhang Z."/>
            <person name="Liu B."/>
            <person name="Lu W."/>
            <person name="Hui Y."/>
            <person name="Liang J."/>
            <person name="Zhou Z."/>
            <person name="Hou R."/>
            <person name="Li X."/>
            <person name="Liu Y."/>
            <person name="Li H."/>
            <person name="Ning X."/>
            <person name="Lin Y."/>
            <person name="Zhao L."/>
            <person name="Xing Q."/>
            <person name="Dou J."/>
            <person name="Li Y."/>
            <person name="Mao J."/>
            <person name="Guo H."/>
            <person name="Dou H."/>
            <person name="Li T."/>
            <person name="Mu C."/>
            <person name="Jiang W."/>
            <person name="Fu Q."/>
            <person name="Fu X."/>
            <person name="Miao Y."/>
            <person name="Liu J."/>
            <person name="Yu Q."/>
            <person name="Li R."/>
            <person name="Liao H."/>
            <person name="Li X."/>
            <person name="Kong Y."/>
            <person name="Jiang Z."/>
            <person name="Chourrout D."/>
            <person name="Li R."/>
            <person name="Bao Z."/>
        </authorList>
    </citation>
    <scope>NUCLEOTIDE SEQUENCE [LARGE SCALE GENOMIC DNA]</scope>
    <source>
        <strain evidence="8 9">PY_sf001</strain>
    </source>
</reference>
<evidence type="ECO:0000256" key="1">
    <source>
        <dbReference type="ARBA" id="ARBA00010114"/>
    </source>
</evidence>
<dbReference type="GO" id="GO:0005524">
    <property type="term" value="F:ATP binding"/>
    <property type="evidence" value="ECO:0007669"/>
    <property type="project" value="UniProtKB-KW"/>
</dbReference>
<evidence type="ECO:0000313" key="9">
    <source>
        <dbReference type="Proteomes" id="UP000242188"/>
    </source>
</evidence>
<proteinExistence type="inferred from homology"/>
<dbReference type="OrthoDB" id="6052143at2759"/>
<comment type="similarity">
    <text evidence="1">Belongs to the Schlafen family. Subgroup III subfamily.</text>
</comment>
<accession>A0A210QI63</accession>
<evidence type="ECO:0000256" key="3">
    <source>
        <dbReference type="ARBA" id="ARBA00022840"/>
    </source>
</evidence>
<sequence length="941" mass="106706">MESDVDTSNQPDNLCDPKNMDRVHKVKRKRKHSGTTTLSAEEITRNLQRYGETVLHCAVHISKNIRDSENGSVLKCICALLNSGGGILHMQNLDYDTRVQPKDMDTWWSAMENKMADIISGDDICNYFDMIGNYDDKDLYLFVKTAEHLCTLDYYCRLPTDTATHEVSYHSAMKLLTATGEPSDLCDLPHIPTEYHYGQTHESLKQETKQIQFKQLSAPSSRDGKSLPSKIKYTVTRYLSAFANHEGGHIYFGIEDVKAAVLGEELSEEEQQRTVDLMVAKMQPVIWGNTEFQPIRGKHWNIQFFPVNDSPRVMGRRMVIVVSVCKFPGGVFTSVPESYYINDYGGVEKWSFQLWKQALRSSHRDKPELHNRFVKLALNVPQAPLVFTLQRTVEAITDKLLQRSKTEWLQPRHALDVISDPRKKEFVRDTLEQYRDMDSICIVVNCWGLQVTLPPPKCVLCDVLIISETRGCQLLTFTEVVNCRTREYSSSVAAFLKSRMVLHGGCTDKFGVTCQVLHIIEKCNHSGSACSRNLETSDDEDLYPSHFNMNAHKYGNLIRSLIVCMAAYKPVDFTTLAAGNREEVLANMSYFFLLTSDQFDLLWSQQFTKELWIHGPPGSGKTVAAVQLIQELRRRGSGQHEILYLAENDMLCSYVRSFNICKVCTRRNFLKKIQKVENKHDTSKKAFSYISNVIIDEAQNFKARDGDWYKLTNELTKQHRVGDLKDKTVPAGYFWVFMDYSQKVHKFEAGLPSIVGKNNFMLSEVSRNSKEIFDYAMNFMTPKEKLIANDQVQGLKMGESLPKLGHDYSSGRNVDIVSCSSSEVNDAVVKVLSSVLGTGVDIKDIAILVGRRQDKEVMTPSVKNLVERSGVKDSVTIDTVKGFSGMDRSAIIGVNPRVNEDHADFSKYLLSLATRARDSLVIITPSDKNQEKLSCNTSEYL</sequence>
<dbReference type="Pfam" id="PF04326">
    <property type="entry name" value="SLFN_AlbA_2"/>
    <property type="match status" value="1"/>
</dbReference>
<gene>
    <name evidence="8" type="ORF">KP79_PYT17296</name>
</gene>
<dbReference type="Pfam" id="PF21026">
    <property type="entry name" value="SLFN_GTPase-like"/>
    <property type="match status" value="1"/>
</dbReference>
<dbReference type="Proteomes" id="UP000242188">
    <property type="component" value="Unassembled WGS sequence"/>
</dbReference>
<evidence type="ECO:0000259" key="5">
    <source>
        <dbReference type="Pfam" id="PF04326"/>
    </source>
</evidence>
<dbReference type="InterPro" id="IPR048729">
    <property type="entry name" value="SLFN_GTPase-like"/>
</dbReference>
<dbReference type="InterPro" id="IPR029684">
    <property type="entry name" value="Schlafen"/>
</dbReference>
<name>A0A210QI63_MIZYE</name>
<dbReference type="AlphaFoldDB" id="A0A210QI63"/>
<evidence type="ECO:0000313" key="8">
    <source>
        <dbReference type="EMBL" id="OWF48453.1"/>
    </source>
</evidence>
<keyword evidence="2" id="KW-0547">Nucleotide-binding</keyword>
<dbReference type="InterPro" id="IPR038461">
    <property type="entry name" value="Schlafen_AlbA_2_dom_sf"/>
</dbReference>
<dbReference type="Gene3D" id="3.30.950.30">
    <property type="entry name" value="Schlafen, AAA domain"/>
    <property type="match status" value="1"/>
</dbReference>
<evidence type="ECO:0000259" key="6">
    <source>
        <dbReference type="Pfam" id="PF09848"/>
    </source>
</evidence>
<dbReference type="InterPro" id="IPR027417">
    <property type="entry name" value="P-loop_NTPase"/>
</dbReference>
<dbReference type="EMBL" id="NEDP02003536">
    <property type="protein sequence ID" value="OWF48453.1"/>
    <property type="molecule type" value="Genomic_DNA"/>
</dbReference>
<dbReference type="PANTHER" id="PTHR12155:SF30">
    <property type="entry name" value="PROTEIN SLFN14"/>
    <property type="match status" value="1"/>
</dbReference>
<feature type="domain" description="Schlafen group 3-like DNA/RNA helicase" evidence="6">
    <location>
        <begin position="612"/>
        <end position="748"/>
    </location>
</feature>
<dbReference type="InterPro" id="IPR018647">
    <property type="entry name" value="SLFN_3-like_DNA/RNA_helicase"/>
</dbReference>
<protein>
    <submittedName>
        <fullName evidence="8">Schlafen family member 11</fullName>
    </submittedName>
</protein>
<dbReference type="PANTHER" id="PTHR12155">
    <property type="entry name" value="SCHLAFEN"/>
    <property type="match status" value="1"/>
</dbReference>
<feature type="region of interest" description="Disordered" evidence="4">
    <location>
        <begin position="1"/>
        <end position="36"/>
    </location>
</feature>
<feature type="domain" description="Schlafen AlbA-2" evidence="5">
    <location>
        <begin position="207"/>
        <end position="329"/>
    </location>
</feature>
<feature type="compositionally biased region" description="Polar residues" evidence="4">
    <location>
        <begin position="1"/>
        <end position="12"/>
    </location>
</feature>
<keyword evidence="9" id="KW-1185">Reference proteome</keyword>
<feature type="domain" description="Schlafen GTPase-like" evidence="7">
    <location>
        <begin position="438"/>
        <end position="548"/>
    </location>
</feature>
<evidence type="ECO:0000256" key="2">
    <source>
        <dbReference type="ARBA" id="ARBA00022741"/>
    </source>
</evidence>
<feature type="compositionally biased region" description="Basic residues" evidence="4">
    <location>
        <begin position="24"/>
        <end position="33"/>
    </location>
</feature>